<evidence type="ECO:0000313" key="3">
    <source>
        <dbReference type="Proteomes" id="UP000547614"/>
    </source>
</evidence>
<dbReference type="AlphaFoldDB" id="A0A839V3Z4"/>
<proteinExistence type="predicted"/>
<dbReference type="EMBL" id="JACHXP010000006">
    <property type="protein sequence ID" value="MBB3190423.1"/>
    <property type="molecule type" value="Genomic_DNA"/>
</dbReference>
<reference evidence="2 3" key="1">
    <citation type="submission" date="2020-08" db="EMBL/GenBank/DDBJ databases">
        <title>Genomic Encyclopedia of Type Strains, Phase III (KMG-III): the genomes of soil and plant-associated and newly described type strains.</title>
        <authorList>
            <person name="Whitman W."/>
        </authorList>
    </citation>
    <scope>NUCLEOTIDE SEQUENCE [LARGE SCALE GENOMIC DNA]</scope>
    <source>
        <strain evidence="2 3">CECT 7282</strain>
    </source>
</reference>
<dbReference type="Proteomes" id="UP000547614">
    <property type="component" value="Unassembled WGS sequence"/>
</dbReference>
<organism evidence="2 3">
    <name type="scientific">Halomonas cerina</name>
    <dbReference type="NCBI Taxonomy" id="447424"/>
    <lineage>
        <taxon>Bacteria</taxon>
        <taxon>Pseudomonadati</taxon>
        <taxon>Pseudomonadota</taxon>
        <taxon>Gammaproteobacteria</taxon>
        <taxon>Oceanospirillales</taxon>
        <taxon>Halomonadaceae</taxon>
        <taxon>Halomonas</taxon>
    </lineage>
</organism>
<keyword evidence="3" id="KW-1185">Reference proteome</keyword>
<name>A0A839V3Z4_9GAMM</name>
<dbReference type="InterPro" id="IPR014914">
    <property type="entry name" value="RES_dom"/>
</dbReference>
<dbReference type="Pfam" id="PF08808">
    <property type="entry name" value="RES"/>
    <property type="match status" value="1"/>
</dbReference>
<protein>
    <recommendedName>
        <fullName evidence="1">RES domain-containing protein</fullName>
    </recommendedName>
</protein>
<gene>
    <name evidence="2" type="ORF">FHR94_001656</name>
</gene>
<evidence type="ECO:0000259" key="1">
    <source>
        <dbReference type="Pfam" id="PF08808"/>
    </source>
</evidence>
<accession>A0A839V3Z4</accession>
<comment type="caution">
    <text evidence="2">The sequence shown here is derived from an EMBL/GenBank/DDBJ whole genome shotgun (WGS) entry which is preliminary data.</text>
</comment>
<evidence type="ECO:0000313" key="2">
    <source>
        <dbReference type="EMBL" id="MBB3190423.1"/>
    </source>
</evidence>
<feature type="domain" description="RES" evidence="1">
    <location>
        <begin position="1"/>
        <end position="103"/>
    </location>
</feature>
<sequence>MLYFGGSPSVAALEMGHYLVSPWHVPKGYALGVFEVPHSVVELDMDDKPEDWKAFPYPRATQRLGDAWLERGQELVLLVPSCAVPAGLERIAVVNPLHSKSQAIELLDVVTPIFNERLFTGI</sequence>